<accession>A0A832YZE1</accession>
<evidence type="ECO:0000256" key="2">
    <source>
        <dbReference type="ARBA" id="ARBA00022741"/>
    </source>
</evidence>
<dbReference type="NCBIfam" id="NF010340">
    <property type="entry name" value="PRK13768.1-2"/>
    <property type="match status" value="1"/>
</dbReference>
<protein>
    <submittedName>
        <fullName evidence="5">GTPase</fullName>
    </submittedName>
</protein>
<evidence type="ECO:0000313" key="6">
    <source>
        <dbReference type="Proteomes" id="UP000605805"/>
    </source>
</evidence>
<dbReference type="PANTHER" id="PTHR21231">
    <property type="entry name" value="XPA-BINDING PROTEIN 1-RELATED"/>
    <property type="match status" value="1"/>
</dbReference>
<comment type="similarity">
    <text evidence="1">Belongs to the GPN-loop GTPase family.</text>
</comment>
<dbReference type="InterPro" id="IPR004130">
    <property type="entry name" value="Gpn"/>
</dbReference>
<dbReference type="GO" id="GO:0003924">
    <property type="term" value="F:GTPase activity"/>
    <property type="evidence" value="ECO:0007669"/>
    <property type="project" value="TreeGrafter"/>
</dbReference>
<dbReference type="EMBL" id="DQTV01000045">
    <property type="protein sequence ID" value="HIP56942.1"/>
    <property type="molecule type" value="Genomic_DNA"/>
</dbReference>
<evidence type="ECO:0000256" key="1">
    <source>
        <dbReference type="ARBA" id="ARBA00005290"/>
    </source>
</evidence>
<gene>
    <name evidence="5" type="ORF">EYH02_02580</name>
</gene>
<keyword evidence="4" id="KW-0342">GTP-binding</keyword>
<evidence type="ECO:0000256" key="4">
    <source>
        <dbReference type="ARBA" id="ARBA00023134"/>
    </source>
</evidence>
<organism evidence="5 6">
    <name type="scientific">Ignisphaera aggregans</name>
    <dbReference type="NCBI Taxonomy" id="334771"/>
    <lineage>
        <taxon>Archaea</taxon>
        <taxon>Thermoproteota</taxon>
        <taxon>Thermoprotei</taxon>
        <taxon>Desulfurococcales</taxon>
        <taxon>Desulfurococcaceae</taxon>
        <taxon>Ignisphaera</taxon>
    </lineage>
</organism>
<proteinExistence type="inferred from homology"/>
<comment type="caution">
    <text evidence="5">The sequence shown here is derived from an EMBL/GenBank/DDBJ whole genome shotgun (WGS) entry which is preliminary data.</text>
</comment>
<dbReference type="InterPro" id="IPR027417">
    <property type="entry name" value="P-loop_NTPase"/>
</dbReference>
<keyword evidence="3" id="KW-0378">Hydrolase</keyword>
<dbReference type="Gene3D" id="3.40.50.300">
    <property type="entry name" value="P-loop containing nucleotide triphosphate hydrolases"/>
    <property type="match status" value="1"/>
</dbReference>
<dbReference type="AlphaFoldDB" id="A0A832YZE1"/>
<name>A0A832YZE1_9CREN</name>
<evidence type="ECO:0000256" key="3">
    <source>
        <dbReference type="ARBA" id="ARBA00022801"/>
    </source>
</evidence>
<dbReference type="PANTHER" id="PTHR21231:SF8">
    <property type="entry name" value="GPN-LOOP GTPASE 1"/>
    <property type="match status" value="1"/>
</dbReference>
<dbReference type="Proteomes" id="UP000605805">
    <property type="component" value="Unassembled WGS sequence"/>
</dbReference>
<evidence type="ECO:0000313" key="5">
    <source>
        <dbReference type="EMBL" id="HIP56942.1"/>
    </source>
</evidence>
<dbReference type="GO" id="GO:0005525">
    <property type="term" value="F:GTP binding"/>
    <property type="evidence" value="ECO:0007669"/>
    <property type="project" value="UniProtKB-KW"/>
</dbReference>
<reference evidence="5" key="1">
    <citation type="journal article" date="2020" name="ISME J.">
        <title>Gammaproteobacteria mediating utilization of methyl-, sulfur- and petroleum organic compounds in deep ocean hydrothermal plumes.</title>
        <authorList>
            <person name="Zhou Z."/>
            <person name="Liu Y."/>
            <person name="Pan J."/>
            <person name="Cron B.R."/>
            <person name="Toner B.M."/>
            <person name="Anantharaman K."/>
            <person name="Breier J.A."/>
            <person name="Dick G.J."/>
            <person name="Li M."/>
        </authorList>
    </citation>
    <scope>NUCLEOTIDE SEQUENCE</scope>
    <source>
        <strain evidence="5">SZUA-1435</strain>
    </source>
</reference>
<dbReference type="SUPFAM" id="SSF52540">
    <property type="entry name" value="P-loop containing nucleoside triphosphate hydrolases"/>
    <property type="match status" value="1"/>
</dbReference>
<keyword evidence="2" id="KW-0547">Nucleotide-binding</keyword>
<sequence>MYYIFVLGPAGSGKSYLTSALVEWLRDHGMDAIAVNLDPAAEWLPYAPDVDIRDYVTVTEVMRKYNLGPNGGLIMAVDLTVNYIPKIRDEIEEYRPNYVIVDTPGQMEIFAFRASGPTIIAGLTSGSKSVAIFLIDSYLATRPGPLLSMFFLALSAALYHRIPQLTVLSKADILPSETIDRIRNWIENPELFVQELKHDIRALHSYIDVEYLIESFIRPLLSELIPVSAITNTGLDELYAAIQRVLAGGEDYLTEEPSEKL</sequence>
<dbReference type="Pfam" id="PF03029">
    <property type="entry name" value="ATP_bind_1"/>
    <property type="match status" value="1"/>
</dbReference>